<dbReference type="Proteomes" id="UP001152836">
    <property type="component" value="Unassembled WGS sequence"/>
</dbReference>
<dbReference type="GO" id="GO:0005886">
    <property type="term" value="C:plasma membrane"/>
    <property type="evidence" value="ECO:0007669"/>
    <property type="project" value="UniProtKB-SubCell"/>
</dbReference>
<reference evidence="12" key="1">
    <citation type="submission" date="2022-06" db="EMBL/GenBank/DDBJ databases">
        <authorList>
            <person name="Andreotti S."/>
            <person name="Wyler E."/>
        </authorList>
    </citation>
    <scope>NUCLEOTIDE SEQUENCE</scope>
</reference>
<dbReference type="PANTHER" id="PTHR19357">
    <property type="entry name" value="TRIGGERING RECEPTOR EXPRESSED ON MYELOID CELLS 1"/>
    <property type="match status" value="1"/>
</dbReference>
<evidence type="ECO:0000256" key="11">
    <source>
        <dbReference type="SAM" id="SignalP"/>
    </source>
</evidence>
<dbReference type="EMBL" id="CALSGD010001572">
    <property type="protein sequence ID" value="CAH7210872.1"/>
    <property type="molecule type" value="Genomic_DNA"/>
</dbReference>
<evidence type="ECO:0000313" key="12">
    <source>
        <dbReference type="EMBL" id="CAH7210872.1"/>
    </source>
</evidence>
<keyword evidence="7" id="KW-1015">Disulfide bond</keyword>
<feature type="chain" id="PRO_5043426453" evidence="11">
    <location>
        <begin position="28"/>
        <end position="177"/>
    </location>
</feature>
<dbReference type="Gene3D" id="2.60.40.10">
    <property type="entry name" value="Immunoglobulins"/>
    <property type="match status" value="1"/>
</dbReference>
<evidence type="ECO:0000256" key="4">
    <source>
        <dbReference type="ARBA" id="ARBA00022729"/>
    </source>
</evidence>
<keyword evidence="13" id="KW-1185">Reference proteome</keyword>
<accession>A0AAV0A3Q4</accession>
<keyword evidence="9" id="KW-0325">Glycoprotein</keyword>
<dbReference type="InterPro" id="IPR036179">
    <property type="entry name" value="Ig-like_dom_sf"/>
</dbReference>
<evidence type="ECO:0000256" key="5">
    <source>
        <dbReference type="ARBA" id="ARBA00022989"/>
    </source>
</evidence>
<organism evidence="12 13">
    <name type="scientific">Phodopus roborovskii</name>
    <name type="common">Roborovski's desert hamster</name>
    <name type="synonym">Cricetulus roborovskii</name>
    <dbReference type="NCBI Taxonomy" id="109678"/>
    <lineage>
        <taxon>Eukaryota</taxon>
        <taxon>Metazoa</taxon>
        <taxon>Chordata</taxon>
        <taxon>Craniata</taxon>
        <taxon>Vertebrata</taxon>
        <taxon>Euteleostomi</taxon>
        <taxon>Mammalia</taxon>
        <taxon>Eutheria</taxon>
        <taxon>Euarchontoglires</taxon>
        <taxon>Glires</taxon>
        <taxon>Rodentia</taxon>
        <taxon>Myomorpha</taxon>
        <taxon>Muroidea</taxon>
        <taxon>Cricetidae</taxon>
        <taxon>Cricetinae</taxon>
        <taxon>Phodopus</taxon>
    </lineage>
</organism>
<keyword evidence="6" id="KW-0472">Membrane</keyword>
<evidence type="ECO:0000256" key="2">
    <source>
        <dbReference type="ARBA" id="ARBA00022475"/>
    </source>
</evidence>
<dbReference type="GO" id="GO:0070945">
    <property type="term" value="P:neutrophil-mediated killing of gram-negative bacterium"/>
    <property type="evidence" value="ECO:0007669"/>
    <property type="project" value="TreeGrafter"/>
</dbReference>
<evidence type="ECO:0000256" key="3">
    <source>
        <dbReference type="ARBA" id="ARBA00022692"/>
    </source>
</evidence>
<keyword evidence="5" id="KW-1133">Transmembrane helix</keyword>
<evidence type="ECO:0000256" key="9">
    <source>
        <dbReference type="ARBA" id="ARBA00023180"/>
    </source>
</evidence>
<dbReference type="PANTHER" id="PTHR19357:SF2">
    <property type="entry name" value="TRIGGERING RECEPTOR EXPRESSED ON MYELOID CELLS 3"/>
    <property type="match status" value="1"/>
</dbReference>
<evidence type="ECO:0000256" key="6">
    <source>
        <dbReference type="ARBA" id="ARBA00023136"/>
    </source>
</evidence>
<evidence type="ECO:0000256" key="7">
    <source>
        <dbReference type="ARBA" id="ARBA00023157"/>
    </source>
</evidence>
<dbReference type="GO" id="GO:0030593">
    <property type="term" value="P:neutrophil chemotaxis"/>
    <property type="evidence" value="ECO:0007669"/>
    <property type="project" value="TreeGrafter"/>
</dbReference>
<keyword evidence="2" id="KW-1003">Cell membrane</keyword>
<gene>
    <name evidence="12" type="primary">Trem3</name>
    <name evidence="12" type="ORF">PHOROB_LOCUS15111</name>
</gene>
<dbReference type="AlphaFoldDB" id="A0AAV0A3Q4"/>
<name>A0AAV0A3Q4_PHORO</name>
<evidence type="ECO:0000256" key="8">
    <source>
        <dbReference type="ARBA" id="ARBA00023170"/>
    </source>
</evidence>
<comment type="caution">
    <text evidence="12">The sequence shown here is derived from an EMBL/GenBank/DDBJ whole genome shotgun (WGS) entry which is preliminary data.</text>
</comment>
<dbReference type="InterPro" id="IPR013783">
    <property type="entry name" value="Ig-like_fold"/>
</dbReference>
<evidence type="ECO:0000256" key="1">
    <source>
        <dbReference type="ARBA" id="ARBA00004251"/>
    </source>
</evidence>
<comment type="subcellular location">
    <subcellularLocation>
        <location evidence="1">Cell membrane</location>
        <topology evidence="1">Single-pass type I membrane protein</topology>
    </subcellularLocation>
</comment>
<keyword evidence="10" id="KW-0393">Immunoglobulin domain</keyword>
<feature type="signal peptide" evidence="11">
    <location>
        <begin position="1"/>
        <end position="27"/>
    </location>
</feature>
<keyword evidence="3" id="KW-0812">Transmembrane</keyword>
<evidence type="ECO:0000256" key="10">
    <source>
        <dbReference type="ARBA" id="ARBA00023319"/>
    </source>
</evidence>
<evidence type="ECO:0000313" key="13">
    <source>
        <dbReference type="Proteomes" id="UP001152836"/>
    </source>
</evidence>
<keyword evidence="8" id="KW-0675">Receptor</keyword>
<proteinExistence type="predicted"/>
<dbReference type="SUPFAM" id="SSF48726">
    <property type="entry name" value="Immunoglobulin"/>
    <property type="match status" value="1"/>
</dbReference>
<keyword evidence="4 11" id="KW-0732">Signal</keyword>
<protein>
    <submittedName>
        <fullName evidence="12">Trem3 protein</fullName>
    </submittedName>
</protein>
<sequence>MEETGTWGAQLPLWPGLLLCISDLSLQHHAVPTQPEAWERLRSLASPETLVLTNNRNGDFSLAWAGRYLLEDYPTKAVVKVAVTGMQRQDVGLYQCVVYPSPDNAVVLYHQIRWAQCQENIMPITQTLRLTINKWDLLKLRNFCKAKNTWRGYLKCSTLIMRLMTTLYAILEPSTSS</sequence>